<sequence>MAVEIDGGCRRIHRERGKGRWKKGKMRALVSCLLCGPSSDITTSTNVLLTRYSCSWWFDFDQCRQKEGIPA</sequence>
<reference evidence="1 2" key="1">
    <citation type="submission" date="2022-01" db="EMBL/GenBank/DDBJ databases">
        <authorList>
            <person name="Xiong W."/>
            <person name="Schranz E."/>
        </authorList>
    </citation>
    <scope>NUCLEOTIDE SEQUENCE [LARGE SCALE GENOMIC DNA]</scope>
</reference>
<organism evidence="1 2">
    <name type="scientific">Lactuca virosa</name>
    <dbReference type="NCBI Taxonomy" id="75947"/>
    <lineage>
        <taxon>Eukaryota</taxon>
        <taxon>Viridiplantae</taxon>
        <taxon>Streptophyta</taxon>
        <taxon>Embryophyta</taxon>
        <taxon>Tracheophyta</taxon>
        <taxon>Spermatophyta</taxon>
        <taxon>Magnoliopsida</taxon>
        <taxon>eudicotyledons</taxon>
        <taxon>Gunneridae</taxon>
        <taxon>Pentapetalae</taxon>
        <taxon>asterids</taxon>
        <taxon>campanulids</taxon>
        <taxon>Asterales</taxon>
        <taxon>Asteraceae</taxon>
        <taxon>Cichorioideae</taxon>
        <taxon>Cichorieae</taxon>
        <taxon>Lactucinae</taxon>
        <taxon>Lactuca</taxon>
    </lineage>
</organism>
<dbReference type="EMBL" id="CAKMRJ010000001">
    <property type="protein sequence ID" value="CAH1415058.1"/>
    <property type="molecule type" value="Genomic_DNA"/>
</dbReference>
<protein>
    <submittedName>
        <fullName evidence="1">Uncharacterized protein</fullName>
    </submittedName>
</protein>
<accession>A0AAU9LGB1</accession>
<comment type="caution">
    <text evidence="1">The sequence shown here is derived from an EMBL/GenBank/DDBJ whole genome shotgun (WGS) entry which is preliminary data.</text>
</comment>
<dbReference type="AlphaFoldDB" id="A0AAU9LGB1"/>
<gene>
    <name evidence="1" type="ORF">LVIROSA_LOCUS2930</name>
</gene>
<proteinExistence type="predicted"/>
<name>A0AAU9LGB1_9ASTR</name>
<evidence type="ECO:0000313" key="1">
    <source>
        <dbReference type="EMBL" id="CAH1415058.1"/>
    </source>
</evidence>
<dbReference type="Proteomes" id="UP001157418">
    <property type="component" value="Unassembled WGS sequence"/>
</dbReference>
<evidence type="ECO:0000313" key="2">
    <source>
        <dbReference type="Proteomes" id="UP001157418"/>
    </source>
</evidence>
<keyword evidence="2" id="KW-1185">Reference proteome</keyword>